<organism evidence="6 7">
    <name type="scientific">Trichoplax adhaerens</name>
    <name type="common">Trichoplax reptans</name>
    <dbReference type="NCBI Taxonomy" id="10228"/>
    <lineage>
        <taxon>Eukaryota</taxon>
        <taxon>Metazoa</taxon>
        <taxon>Placozoa</taxon>
        <taxon>Uniplacotomia</taxon>
        <taxon>Trichoplacea</taxon>
        <taxon>Trichoplacidae</taxon>
        <taxon>Trichoplax</taxon>
    </lineage>
</organism>
<dbReference type="EMBL" id="DS985243">
    <property type="protein sequence ID" value="EDV27132.1"/>
    <property type="molecule type" value="Genomic_DNA"/>
</dbReference>
<dbReference type="Proteomes" id="UP000009022">
    <property type="component" value="Unassembled WGS sequence"/>
</dbReference>
<dbReference type="InterPro" id="IPR029021">
    <property type="entry name" value="Prot-tyrosine_phosphatase-like"/>
</dbReference>
<name>B3RSY9_TRIAD</name>
<dbReference type="SMART" id="SM00195">
    <property type="entry name" value="DSPc"/>
    <property type="match status" value="1"/>
</dbReference>
<evidence type="ECO:0000259" key="5">
    <source>
        <dbReference type="PROSITE" id="PS50054"/>
    </source>
</evidence>
<protein>
    <recommendedName>
        <fullName evidence="2">protein-tyrosine-phosphatase</fullName>
        <ecNumber evidence="2">3.1.3.48</ecNumber>
    </recommendedName>
</protein>
<feature type="domain" description="Tyrosine-protein phosphatase" evidence="5">
    <location>
        <begin position="1"/>
        <end position="106"/>
    </location>
</feature>
<dbReference type="InParanoid" id="B3RSY9"/>
<dbReference type="RefSeq" id="XP_002111128.1">
    <property type="nucleotide sequence ID" value="XM_002111092.1"/>
</dbReference>
<dbReference type="HOGENOM" id="CLU_027074_15_0_1"/>
<evidence type="ECO:0000256" key="3">
    <source>
        <dbReference type="ARBA" id="ARBA00022801"/>
    </source>
</evidence>
<dbReference type="KEGG" id="tad:TRIADDRAFT_22706"/>
<dbReference type="EC" id="3.1.3.48" evidence="2"/>
<dbReference type="SUPFAM" id="SSF52799">
    <property type="entry name" value="(Phosphotyrosine protein) phosphatases II"/>
    <property type="match status" value="1"/>
</dbReference>
<evidence type="ECO:0000256" key="1">
    <source>
        <dbReference type="ARBA" id="ARBA00008601"/>
    </source>
</evidence>
<reference evidence="6 7" key="1">
    <citation type="journal article" date="2008" name="Nature">
        <title>The Trichoplax genome and the nature of placozoans.</title>
        <authorList>
            <person name="Srivastava M."/>
            <person name="Begovic E."/>
            <person name="Chapman J."/>
            <person name="Putnam N.H."/>
            <person name="Hellsten U."/>
            <person name="Kawashima T."/>
            <person name="Kuo A."/>
            <person name="Mitros T."/>
            <person name="Salamov A."/>
            <person name="Carpenter M.L."/>
            <person name="Signorovitch A.Y."/>
            <person name="Moreno M.A."/>
            <person name="Kamm K."/>
            <person name="Grimwood J."/>
            <person name="Schmutz J."/>
            <person name="Shapiro H."/>
            <person name="Grigoriev I.V."/>
            <person name="Buss L.W."/>
            <person name="Schierwater B."/>
            <person name="Dellaporta S.L."/>
            <person name="Rokhsar D.S."/>
        </authorList>
    </citation>
    <scope>NUCLEOTIDE SEQUENCE [LARGE SCALE GENOMIC DNA]</scope>
    <source>
        <strain evidence="6 7">Grell-BS-1999</strain>
    </source>
</reference>
<comment type="similarity">
    <text evidence="1">Belongs to the protein-tyrosine phosphatase family. Non-receptor class dual specificity subfamily.</text>
</comment>
<dbReference type="AlphaFoldDB" id="B3RSY9"/>
<dbReference type="PROSITE" id="PS50054">
    <property type="entry name" value="TYR_PHOSPHATASE_DUAL"/>
    <property type="match status" value="1"/>
</dbReference>
<dbReference type="InterPro" id="IPR000340">
    <property type="entry name" value="Dual-sp_phosphatase_cat-dom"/>
</dbReference>
<keyword evidence="7" id="KW-1185">Reference proteome</keyword>
<dbReference type="GO" id="GO:0004725">
    <property type="term" value="F:protein tyrosine phosphatase activity"/>
    <property type="evidence" value="ECO:0007669"/>
    <property type="project" value="UniProtKB-EC"/>
</dbReference>
<evidence type="ECO:0000256" key="4">
    <source>
        <dbReference type="ARBA" id="ARBA00022912"/>
    </source>
</evidence>
<accession>B3RSY9</accession>
<dbReference type="GeneID" id="6752341"/>
<keyword evidence="4" id="KW-0904">Protein phosphatase</keyword>
<dbReference type="Gene3D" id="3.90.190.10">
    <property type="entry name" value="Protein tyrosine phosphatase superfamily"/>
    <property type="match status" value="1"/>
</dbReference>
<dbReference type="CDD" id="cd14498">
    <property type="entry name" value="DSP"/>
    <property type="match status" value="1"/>
</dbReference>
<dbReference type="CTD" id="6752341"/>
<dbReference type="PANTHER" id="PTHR10159:SF519">
    <property type="entry name" value="DUAL SPECIFICITY PROTEIN PHOSPHATASE MPK3"/>
    <property type="match status" value="1"/>
</dbReference>
<proteinExistence type="inferred from homology"/>
<evidence type="ECO:0000313" key="7">
    <source>
        <dbReference type="Proteomes" id="UP000009022"/>
    </source>
</evidence>
<dbReference type="OrthoDB" id="2017893at2759"/>
<dbReference type="OMA" id="VIQYLMH"/>
<dbReference type="eggNOG" id="KOG1716">
    <property type="taxonomic scope" value="Eukaryota"/>
</dbReference>
<keyword evidence="3" id="KW-0378">Hydrolase</keyword>
<dbReference type="PANTHER" id="PTHR10159">
    <property type="entry name" value="DUAL SPECIFICITY PROTEIN PHOSPHATASE"/>
    <property type="match status" value="1"/>
</dbReference>
<dbReference type="InterPro" id="IPR020422">
    <property type="entry name" value="TYR_PHOSPHATASE_DUAL_dom"/>
</dbReference>
<gene>
    <name evidence="6" type="ORF">TRIADDRAFT_22706</name>
</gene>
<dbReference type="PhylomeDB" id="B3RSY9"/>
<dbReference type="Pfam" id="PF00782">
    <property type="entry name" value="DSPc"/>
    <property type="match status" value="1"/>
</dbReference>
<evidence type="ECO:0000256" key="2">
    <source>
        <dbReference type="ARBA" id="ARBA00013064"/>
    </source>
</evidence>
<evidence type="ECO:0000313" key="6">
    <source>
        <dbReference type="EMBL" id="EDV27132.1"/>
    </source>
</evidence>
<sequence>MCPSPYKHTRLRLNIQVRDSTDEDLMPYLEDINSFIEANRRRNKRVLIFCYTGKSSAPTAVIQYLMHHSNMRLQQAHEHVKRRFPSIKINQGFWQTLQRLDERLHSTSNKK</sequence>